<dbReference type="GeneID" id="25730175"/>
<evidence type="ECO:0000313" key="2">
    <source>
        <dbReference type="Proteomes" id="UP000054498"/>
    </source>
</evidence>
<evidence type="ECO:0000313" key="1">
    <source>
        <dbReference type="EMBL" id="KIY95183.1"/>
    </source>
</evidence>
<protein>
    <submittedName>
        <fullName evidence="1">Uncharacterized protein</fullName>
    </submittedName>
</protein>
<sequence length="125" mass="13616">MGDWHLQSIQDAAPWAQERLLLGPFGPEALTARHGLDERQCLALYGLLQRHTAGFQSEAAALVAGAAHREQLLAGLWRTFAQLWDDSVQAAFSGEVASAMAELQGTHEALLAAQDRLEDVLAENR</sequence>
<name>A0A0D2KHF3_9CHLO</name>
<dbReference type="OrthoDB" id="552062at2759"/>
<proteinExistence type="predicted"/>
<dbReference type="EMBL" id="KK103648">
    <property type="protein sequence ID" value="KIY95183.1"/>
    <property type="molecule type" value="Genomic_DNA"/>
</dbReference>
<dbReference type="RefSeq" id="XP_013894203.1">
    <property type="nucleotide sequence ID" value="XM_014038749.1"/>
</dbReference>
<dbReference type="KEGG" id="mng:MNEG_12779"/>
<dbReference type="Proteomes" id="UP000054498">
    <property type="component" value="Unassembled WGS sequence"/>
</dbReference>
<keyword evidence="2" id="KW-1185">Reference proteome</keyword>
<reference evidence="1 2" key="1">
    <citation type="journal article" date="2013" name="BMC Genomics">
        <title>Reconstruction of the lipid metabolism for the microalga Monoraphidium neglectum from its genome sequence reveals characteristics suitable for biofuel production.</title>
        <authorList>
            <person name="Bogen C."/>
            <person name="Al-Dilaimi A."/>
            <person name="Albersmeier A."/>
            <person name="Wichmann J."/>
            <person name="Grundmann M."/>
            <person name="Rupp O."/>
            <person name="Lauersen K.J."/>
            <person name="Blifernez-Klassen O."/>
            <person name="Kalinowski J."/>
            <person name="Goesmann A."/>
            <person name="Mussgnug J.H."/>
            <person name="Kruse O."/>
        </authorList>
    </citation>
    <scope>NUCLEOTIDE SEQUENCE [LARGE SCALE GENOMIC DNA]</scope>
    <source>
        <strain evidence="1 2">SAG 48.87</strain>
    </source>
</reference>
<organism evidence="1 2">
    <name type="scientific">Monoraphidium neglectum</name>
    <dbReference type="NCBI Taxonomy" id="145388"/>
    <lineage>
        <taxon>Eukaryota</taxon>
        <taxon>Viridiplantae</taxon>
        <taxon>Chlorophyta</taxon>
        <taxon>core chlorophytes</taxon>
        <taxon>Chlorophyceae</taxon>
        <taxon>CS clade</taxon>
        <taxon>Sphaeropleales</taxon>
        <taxon>Selenastraceae</taxon>
        <taxon>Monoraphidium</taxon>
    </lineage>
</organism>
<gene>
    <name evidence="1" type="ORF">MNEG_12779</name>
</gene>
<dbReference type="AlphaFoldDB" id="A0A0D2KHF3"/>
<accession>A0A0D2KHF3</accession>